<dbReference type="EMBL" id="JRMQ02000006">
    <property type="protein sequence ID" value="TLE01773.1"/>
    <property type="molecule type" value="Genomic_DNA"/>
</dbReference>
<dbReference type="GeneID" id="82321860"/>
<keyword evidence="2" id="KW-1185">Reference proteome</keyword>
<organism evidence="1 2">
    <name type="scientific">Helicobacter japonicus</name>
    <dbReference type="NCBI Taxonomy" id="425400"/>
    <lineage>
        <taxon>Bacteria</taxon>
        <taxon>Pseudomonadati</taxon>
        <taxon>Campylobacterota</taxon>
        <taxon>Epsilonproteobacteria</taxon>
        <taxon>Campylobacterales</taxon>
        <taxon>Helicobacteraceae</taxon>
        <taxon>Helicobacter</taxon>
    </lineage>
</organism>
<gene>
    <name evidence="1" type="ORF">LS65_005435</name>
</gene>
<evidence type="ECO:0000313" key="2">
    <source>
        <dbReference type="Proteomes" id="UP000029707"/>
    </source>
</evidence>
<sequence>MQKILFSPIFKGMMLSHLKDILLFLLKEGISFNILCDMKQAHFAPQLPSHISDTFNDITLFVLAGYTFESIELGEKGISFEAGFGNENIGSLVSITYEGIVQILLHDNDLLREIPLFTNVSHPCFYNLSTEELDIITSVQEEGLEHSRLAFISNPENSRFFKK</sequence>
<dbReference type="STRING" id="425400.LS65_02445"/>
<reference evidence="1 2" key="1">
    <citation type="journal article" date="2014" name="Genome Announc.">
        <title>Draft genome sequences of eight enterohepatic helicobacter species isolated from both laboratory and wild rodents.</title>
        <authorList>
            <person name="Sheh A."/>
            <person name="Shen Z."/>
            <person name="Fox J.G."/>
        </authorList>
    </citation>
    <scope>NUCLEOTIDE SEQUENCE [LARGE SCALE GENOMIC DNA]</scope>
    <source>
        <strain evidence="1 2">MIT 01-6451</strain>
    </source>
</reference>
<name>A0A4V6I3Y4_9HELI</name>
<dbReference type="RefSeq" id="WP_034361021.1">
    <property type="nucleotide sequence ID" value="NZ_CAJUDB010000006.1"/>
</dbReference>
<dbReference type="AlphaFoldDB" id="A0A4V6I3Y4"/>
<dbReference type="OrthoDB" id="5333999at2"/>
<protein>
    <submittedName>
        <fullName evidence="1">Uncharacterized protein</fullName>
    </submittedName>
</protein>
<dbReference type="Proteomes" id="UP000029707">
    <property type="component" value="Unassembled WGS sequence"/>
</dbReference>
<proteinExistence type="predicted"/>
<evidence type="ECO:0000313" key="1">
    <source>
        <dbReference type="EMBL" id="TLE01773.1"/>
    </source>
</evidence>
<comment type="caution">
    <text evidence="1">The sequence shown here is derived from an EMBL/GenBank/DDBJ whole genome shotgun (WGS) entry which is preliminary data.</text>
</comment>
<accession>A0A4V6I3Y4</accession>